<evidence type="ECO:0000313" key="2">
    <source>
        <dbReference type="Proteomes" id="UP001054945"/>
    </source>
</evidence>
<accession>A0AAV4TZ36</accession>
<proteinExistence type="predicted"/>
<protein>
    <submittedName>
        <fullName evidence="1">Uncharacterized protein</fullName>
    </submittedName>
</protein>
<reference evidence="1 2" key="1">
    <citation type="submission" date="2021-06" db="EMBL/GenBank/DDBJ databases">
        <title>Caerostris extrusa draft genome.</title>
        <authorList>
            <person name="Kono N."/>
            <person name="Arakawa K."/>
        </authorList>
    </citation>
    <scope>NUCLEOTIDE SEQUENCE [LARGE SCALE GENOMIC DNA]</scope>
</reference>
<dbReference type="AlphaFoldDB" id="A0AAV4TZ36"/>
<name>A0AAV4TZ36_CAEEX</name>
<sequence>MEKDISFEKSICSEKETKSNPVKSEGIRLLSDKQLIQQKCLDNVSPLNQNSNPTIPISFEISTTKKNDEDNLNMKKGGNVLINPKCEICNASFESFTQSNSLEMFPVNNIQLSNQSLRLNADCKDDLDRKMCIASETSISQKITENSANEFDENNLETEESLPICETVLIIIFLQKLQ</sequence>
<evidence type="ECO:0000313" key="1">
    <source>
        <dbReference type="EMBL" id="GIY50679.1"/>
    </source>
</evidence>
<comment type="caution">
    <text evidence="1">The sequence shown here is derived from an EMBL/GenBank/DDBJ whole genome shotgun (WGS) entry which is preliminary data.</text>
</comment>
<organism evidence="1 2">
    <name type="scientific">Caerostris extrusa</name>
    <name type="common">Bark spider</name>
    <name type="synonym">Caerostris bankana</name>
    <dbReference type="NCBI Taxonomy" id="172846"/>
    <lineage>
        <taxon>Eukaryota</taxon>
        <taxon>Metazoa</taxon>
        <taxon>Ecdysozoa</taxon>
        <taxon>Arthropoda</taxon>
        <taxon>Chelicerata</taxon>
        <taxon>Arachnida</taxon>
        <taxon>Araneae</taxon>
        <taxon>Araneomorphae</taxon>
        <taxon>Entelegynae</taxon>
        <taxon>Araneoidea</taxon>
        <taxon>Araneidae</taxon>
        <taxon>Caerostris</taxon>
    </lineage>
</organism>
<dbReference type="Proteomes" id="UP001054945">
    <property type="component" value="Unassembled WGS sequence"/>
</dbReference>
<dbReference type="EMBL" id="BPLR01012010">
    <property type="protein sequence ID" value="GIY50679.1"/>
    <property type="molecule type" value="Genomic_DNA"/>
</dbReference>
<keyword evidence="2" id="KW-1185">Reference proteome</keyword>
<gene>
    <name evidence="1" type="ORF">CEXT_188141</name>
</gene>